<sequence>MSKLCIHYFDFAGGRAEPARIALRYAGIDFDDVRFSFAEFAERAKDYPLGKVPVLDVEGHQVTQSNAINRYVGKLTGLYPEDAIQALLCDEILDASEELTSKLAATFALQGDELKSQREKLAATVFPTYLKFFAKKLEQAGDFFADDRLTIADLRVMLMVRHLCSGVLDHIPLDLVDKHGANLKAHMERVAQHQVFLKGYKA</sequence>
<dbReference type="PROSITE" id="PS50405">
    <property type="entry name" value="GST_CTER"/>
    <property type="match status" value="1"/>
</dbReference>
<dbReference type="InterPro" id="IPR036282">
    <property type="entry name" value="Glutathione-S-Trfase_C_sf"/>
</dbReference>
<evidence type="ECO:0000313" key="4">
    <source>
        <dbReference type="Proteomes" id="UP000503003"/>
    </source>
</evidence>
<feature type="domain" description="GST C-terminal" evidence="2">
    <location>
        <begin position="82"/>
        <end position="202"/>
    </location>
</feature>
<feature type="domain" description="GST N-terminal" evidence="1">
    <location>
        <begin position="3"/>
        <end position="80"/>
    </location>
</feature>
<dbReference type="GO" id="GO:0004364">
    <property type="term" value="F:glutathione transferase activity"/>
    <property type="evidence" value="ECO:0007669"/>
    <property type="project" value="TreeGrafter"/>
</dbReference>
<dbReference type="GO" id="GO:0006749">
    <property type="term" value="P:glutathione metabolic process"/>
    <property type="evidence" value="ECO:0007669"/>
    <property type="project" value="TreeGrafter"/>
</dbReference>
<dbReference type="InterPro" id="IPR036249">
    <property type="entry name" value="Thioredoxin-like_sf"/>
</dbReference>
<dbReference type="SFLD" id="SFLDS00019">
    <property type="entry name" value="Glutathione_Transferase_(cytos"/>
    <property type="match status" value="1"/>
</dbReference>
<evidence type="ECO:0000259" key="1">
    <source>
        <dbReference type="PROSITE" id="PS50404"/>
    </source>
</evidence>
<dbReference type="CDD" id="cd03039">
    <property type="entry name" value="GST_N_Sigma_like"/>
    <property type="match status" value="1"/>
</dbReference>
<gene>
    <name evidence="3" type="ORF">G5S32_06415</name>
</gene>
<dbReference type="AlphaFoldDB" id="A0A6G7CHR9"/>
<dbReference type="InterPro" id="IPR004046">
    <property type="entry name" value="GST_C"/>
</dbReference>
<name>A0A6G7CHR9_9VIBR</name>
<organism evidence="3 4">
    <name type="scientific">Vibrio ziniensis</name>
    <dbReference type="NCBI Taxonomy" id="2711221"/>
    <lineage>
        <taxon>Bacteria</taxon>
        <taxon>Pseudomonadati</taxon>
        <taxon>Pseudomonadota</taxon>
        <taxon>Gammaproteobacteria</taxon>
        <taxon>Vibrionales</taxon>
        <taxon>Vibrionaceae</taxon>
        <taxon>Vibrio</taxon>
    </lineage>
</organism>
<accession>A0A6G7CHR9</accession>
<keyword evidence="4" id="KW-1185">Reference proteome</keyword>
<dbReference type="PANTHER" id="PTHR11571">
    <property type="entry name" value="GLUTATHIONE S-TRANSFERASE"/>
    <property type="match status" value="1"/>
</dbReference>
<dbReference type="InterPro" id="IPR050213">
    <property type="entry name" value="GST_superfamily"/>
</dbReference>
<dbReference type="KEGG" id="vzi:G5S32_06415"/>
<dbReference type="InterPro" id="IPR040079">
    <property type="entry name" value="Glutathione_S-Trfase"/>
</dbReference>
<dbReference type="SUPFAM" id="SSF52833">
    <property type="entry name" value="Thioredoxin-like"/>
    <property type="match status" value="1"/>
</dbReference>
<dbReference type="EMBL" id="CP049331">
    <property type="protein sequence ID" value="QIH41639.1"/>
    <property type="molecule type" value="Genomic_DNA"/>
</dbReference>
<dbReference type="InterPro" id="IPR010987">
    <property type="entry name" value="Glutathione-S-Trfase_C-like"/>
</dbReference>
<dbReference type="SFLD" id="SFLDG01205">
    <property type="entry name" value="AMPS.1"/>
    <property type="match status" value="1"/>
</dbReference>
<dbReference type="InterPro" id="IPR004045">
    <property type="entry name" value="Glutathione_S-Trfase_N"/>
</dbReference>
<dbReference type="PANTHER" id="PTHR11571:SF150">
    <property type="entry name" value="GLUTATHIONE S-TRANSFERASE"/>
    <property type="match status" value="1"/>
</dbReference>
<dbReference type="Pfam" id="PF14497">
    <property type="entry name" value="GST_C_3"/>
    <property type="match status" value="1"/>
</dbReference>
<protein>
    <submittedName>
        <fullName evidence="3">Glutathione S-transferase</fullName>
    </submittedName>
</protein>
<dbReference type="PROSITE" id="PS50404">
    <property type="entry name" value="GST_NTER"/>
    <property type="match status" value="1"/>
</dbReference>
<keyword evidence="3" id="KW-0808">Transferase</keyword>
<dbReference type="Gene3D" id="1.20.1050.10">
    <property type="match status" value="1"/>
</dbReference>
<dbReference type="SUPFAM" id="SSF47616">
    <property type="entry name" value="GST C-terminal domain-like"/>
    <property type="match status" value="1"/>
</dbReference>
<reference evidence="3 4" key="1">
    <citation type="submission" date="2020-02" db="EMBL/GenBank/DDBJ databases">
        <title>A complete genome of a marine bacterium Vibrio sp. ZWAL4003 isolated from the mangrove sediment with the ability to degrade polysaccharides.</title>
        <authorList>
            <person name="Wu J."/>
            <person name="Qu W."/>
            <person name="Zeng R."/>
        </authorList>
    </citation>
    <scope>NUCLEOTIDE SEQUENCE [LARGE SCALE GENOMIC DNA]</scope>
    <source>
        <strain evidence="3 4">ZWAL4003</strain>
    </source>
</reference>
<proteinExistence type="predicted"/>
<dbReference type="Proteomes" id="UP000503003">
    <property type="component" value="Chromosome 1"/>
</dbReference>
<evidence type="ECO:0000259" key="2">
    <source>
        <dbReference type="PROSITE" id="PS50405"/>
    </source>
</evidence>
<dbReference type="Pfam" id="PF02798">
    <property type="entry name" value="GST_N"/>
    <property type="match status" value="1"/>
</dbReference>
<dbReference type="CDD" id="cd03192">
    <property type="entry name" value="GST_C_Sigma_like"/>
    <property type="match status" value="1"/>
</dbReference>
<dbReference type="Gene3D" id="3.40.30.10">
    <property type="entry name" value="Glutaredoxin"/>
    <property type="match status" value="1"/>
</dbReference>
<dbReference type="SFLD" id="SFLDG00363">
    <property type="entry name" value="AMPS_(cytGST):_Alpha-__Mu-__Pi"/>
    <property type="match status" value="1"/>
</dbReference>
<evidence type="ECO:0000313" key="3">
    <source>
        <dbReference type="EMBL" id="QIH41639.1"/>
    </source>
</evidence>
<dbReference type="RefSeq" id="WP_165311229.1">
    <property type="nucleotide sequence ID" value="NZ_CP049331.1"/>
</dbReference>